<gene>
    <name evidence="5" type="ORF">ACFORO_22630</name>
</gene>
<dbReference type="PROSITE" id="PS50240">
    <property type="entry name" value="TRYPSIN_DOM"/>
    <property type="match status" value="1"/>
</dbReference>
<dbReference type="RefSeq" id="WP_377873003.1">
    <property type="nucleotide sequence ID" value="NZ_JBHMAY010000043.1"/>
</dbReference>
<dbReference type="EMBL" id="JBHRWI010000027">
    <property type="protein sequence ID" value="MFC3512984.1"/>
    <property type="molecule type" value="Genomic_DNA"/>
</dbReference>
<dbReference type="InterPro" id="IPR001254">
    <property type="entry name" value="Trypsin_dom"/>
</dbReference>
<dbReference type="PRINTS" id="PR00722">
    <property type="entry name" value="CHYMOTRYPSIN"/>
</dbReference>
<keyword evidence="3" id="KW-0732">Signal</keyword>
<dbReference type="InterPro" id="IPR023294">
    <property type="entry name" value="Tachylectin2"/>
</dbReference>
<evidence type="ECO:0000259" key="4">
    <source>
        <dbReference type="PROSITE" id="PS50240"/>
    </source>
</evidence>
<keyword evidence="2" id="KW-1015">Disulfide bond</keyword>
<protein>
    <submittedName>
        <fullName evidence="5">Tachylectin-related carbohydrate-binding protein</fullName>
    </submittedName>
</protein>
<evidence type="ECO:0000256" key="1">
    <source>
        <dbReference type="ARBA" id="ARBA00007664"/>
    </source>
</evidence>
<dbReference type="SUPFAM" id="SSF50934">
    <property type="entry name" value="Tachylectin-2"/>
    <property type="match status" value="1"/>
</dbReference>
<dbReference type="Pfam" id="PF14517">
    <property type="entry name" value="Tachylectin"/>
    <property type="match status" value="1"/>
</dbReference>
<name>A0ABV7QLG1_9PSEU</name>
<dbReference type="InterPro" id="IPR043504">
    <property type="entry name" value="Peptidase_S1_PA_chymotrypsin"/>
</dbReference>
<dbReference type="InterPro" id="IPR050430">
    <property type="entry name" value="Peptidase_S1"/>
</dbReference>
<feature type="chain" id="PRO_5046634228" evidence="3">
    <location>
        <begin position="29"/>
        <end position="512"/>
    </location>
</feature>
<organism evidence="5 6">
    <name type="scientific">Amycolatopsis halotolerans</name>
    <dbReference type="NCBI Taxonomy" id="330083"/>
    <lineage>
        <taxon>Bacteria</taxon>
        <taxon>Bacillati</taxon>
        <taxon>Actinomycetota</taxon>
        <taxon>Actinomycetes</taxon>
        <taxon>Pseudonocardiales</taxon>
        <taxon>Pseudonocardiaceae</taxon>
        <taxon>Amycolatopsis</taxon>
    </lineage>
</organism>
<dbReference type="Gene3D" id="2.115.10.10">
    <property type="entry name" value="Tachylectin 2"/>
    <property type="match status" value="1"/>
</dbReference>
<dbReference type="Pfam" id="PF00089">
    <property type="entry name" value="Trypsin"/>
    <property type="match status" value="1"/>
</dbReference>
<dbReference type="InterPro" id="IPR001314">
    <property type="entry name" value="Peptidase_S1A"/>
</dbReference>
<dbReference type="InterPro" id="IPR009003">
    <property type="entry name" value="Peptidase_S1_PA"/>
</dbReference>
<evidence type="ECO:0000256" key="3">
    <source>
        <dbReference type="SAM" id="SignalP"/>
    </source>
</evidence>
<keyword evidence="6" id="KW-1185">Reference proteome</keyword>
<evidence type="ECO:0000256" key="2">
    <source>
        <dbReference type="ARBA" id="ARBA00023157"/>
    </source>
</evidence>
<dbReference type="PANTHER" id="PTHR24276">
    <property type="entry name" value="POLYSERASE-RELATED"/>
    <property type="match status" value="1"/>
</dbReference>
<comment type="caution">
    <text evidence="5">The sequence shown here is derived from an EMBL/GenBank/DDBJ whole genome shotgun (WGS) entry which is preliminary data.</text>
</comment>
<evidence type="ECO:0000313" key="6">
    <source>
        <dbReference type="Proteomes" id="UP001595764"/>
    </source>
</evidence>
<accession>A0ABV7QLG1</accession>
<dbReference type="InterPro" id="IPR036813">
    <property type="entry name" value="Tachylectin2_sf"/>
</dbReference>
<dbReference type="Gene3D" id="2.40.10.10">
    <property type="entry name" value="Trypsin-like serine proteases"/>
    <property type="match status" value="1"/>
</dbReference>
<proteinExistence type="inferred from homology"/>
<evidence type="ECO:0000313" key="5">
    <source>
        <dbReference type="EMBL" id="MFC3512984.1"/>
    </source>
</evidence>
<dbReference type="SMART" id="SM00020">
    <property type="entry name" value="Tryp_SPc"/>
    <property type="match status" value="1"/>
</dbReference>
<comment type="similarity">
    <text evidence="1">Belongs to the peptidase S1 family.</text>
</comment>
<dbReference type="Proteomes" id="UP001595764">
    <property type="component" value="Unassembled WGS sequence"/>
</dbReference>
<dbReference type="SUPFAM" id="SSF50494">
    <property type="entry name" value="Trypsin-like serine proteases"/>
    <property type="match status" value="1"/>
</dbReference>
<feature type="domain" description="Peptidase S1" evidence="4">
    <location>
        <begin position="29"/>
        <end position="240"/>
    </location>
</feature>
<sequence length="512" mass="54281">MPRRTSRILALSATLVTGSVLTSLPAHAVSGGTTVPTGTSGYLARVSTPTKACSAALIDPSWVITSKGCLTADANGAPTENATISVGAVDVSTGAGTNAKVVRVVSRSDRDVALAKLDKPATGITPVALATTAPKNGDTLQLAGFGRTATEWVPARPSIASFSVSSVNATEVSATSASGSDTCLGDSGGPALRTVGDKVEVVAVNSRSWQHGCLAVTETRQGSTEARVDDLADWVRQNTVPTPVSCPNGAVIWDDLSDGNLYRHIHNDPANGTPSWTEPTKSSGNGWFGRPIAGKNGVIWDIHRSNGAGDPFGNGSLKMWKWDGTNLTGGKQVGDGWARYLTPEYQNRVTVDQAGRIFMVDDQGQLRVYIWDDAANWWVNGSGQVLDTGWTKYDSITGAGDGVLYARTPNGDLYRFQYDFAAAKWTQRDKLVGTGWNWFTGIFSPGADILYGRGSWGPSPWDGKNSPILRWYRYSANTDSWLPVNANGVSIATGWNTDLHATAAPDSCRLVP</sequence>
<dbReference type="PANTHER" id="PTHR24276:SF98">
    <property type="entry name" value="FI18310P1-RELATED"/>
    <property type="match status" value="1"/>
</dbReference>
<feature type="signal peptide" evidence="3">
    <location>
        <begin position="1"/>
        <end position="28"/>
    </location>
</feature>
<reference evidence="6" key="1">
    <citation type="journal article" date="2019" name="Int. J. Syst. Evol. Microbiol.">
        <title>The Global Catalogue of Microorganisms (GCM) 10K type strain sequencing project: providing services to taxonomists for standard genome sequencing and annotation.</title>
        <authorList>
            <consortium name="The Broad Institute Genomics Platform"/>
            <consortium name="The Broad Institute Genome Sequencing Center for Infectious Disease"/>
            <person name="Wu L."/>
            <person name="Ma J."/>
        </authorList>
    </citation>
    <scope>NUCLEOTIDE SEQUENCE [LARGE SCALE GENOMIC DNA]</scope>
    <source>
        <strain evidence="6">CGMCC 4.7682</strain>
    </source>
</reference>